<organism evidence="1 2">
    <name type="scientific">Acer negundo</name>
    <name type="common">Box elder</name>
    <dbReference type="NCBI Taxonomy" id="4023"/>
    <lineage>
        <taxon>Eukaryota</taxon>
        <taxon>Viridiplantae</taxon>
        <taxon>Streptophyta</taxon>
        <taxon>Embryophyta</taxon>
        <taxon>Tracheophyta</taxon>
        <taxon>Spermatophyta</taxon>
        <taxon>Magnoliopsida</taxon>
        <taxon>eudicotyledons</taxon>
        <taxon>Gunneridae</taxon>
        <taxon>Pentapetalae</taxon>
        <taxon>rosids</taxon>
        <taxon>malvids</taxon>
        <taxon>Sapindales</taxon>
        <taxon>Sapindaceae</taxon>
        <taxon>Hippocastanoideae</taxon>
        <taxon>Acereae</taxon>
        <taxon>Acer</taxon>
    </lineage>
</organism>
<comment type="caution">
    <text evidence="1">The sequence shown here is derived from an EMBL/GenBank/DDBJ whole genome shotgun (WGS) entry which is preliminary data.</text>
</comment>
<name>A0AAD5J6Y0_ACENE</name>
<gene>
    <name evidence="1" type="ORF">LWI28_000396</name>
</gene>
<dbReference type="EMBL" id="JAJSOW010000100">
    <property type="protein sequence ID" value="KAI9184715.1"/>
    <property type="molecule type" value="Genomic_DNA"/>
</dbReference>
<sequence length="452" mass="50377">MRKNKSFFKERIPSSVVMMNSDGGVDMIKIQSTINSCDSSTEEESPATPLPTQVIISEEWAQLIDCHKDRAQLIDCHKDRAQLIDCHKDHQGPASADTATKSECTTHDSLFTRTKREWDNFSGKLKAAEHACVEDRTDSVKGKREEANVSQSKIISSISGLGPSKNIGLRVEDPIEEANLSFKKKKVEGKFNDWQAGKGVYLIENGPNTVGKEDDPIVVTDLSEETGMNCSFQNICSFSHKKANIRNWKRMARSTKTVSEVQSRSSFFQKLQMVSTKGNNNLNGIDAFSSGKSKFSNVGKRSRLGKYNNSAHFVSKGRGTLSSSLKRWDIQFGKRKLVIGLGVENGVIKKDPHLSWVDRIGLARRRGSLRLKNQRRVVCIRPILVRVVCLDPYVNASHTTPETPYPHPTSAIVLSAMLWLLLVDVFYSDIVGPRASRYPSPDAIHSIAVRSL</sequence>
<dbReference type="AlphaFoldDB" id="A0AAD5J6Y0"/>
<keyword evidence="2" id="KW-1185">Reference proteome</keyword>
<reference evidence="1" key="2">
    <citation type="submission" date="2023-02" db="EMBL/GenBank/DDBJ databases">
        <authorList>
            <person name="Swenson N.G."/>
            <person name="Wegrzyn J.L."/>
            <person name="Mcevoy S.L."/>
        </authorList>
    </citation>
    <scope>NUCLEOTIDE SEQUENCE</scope>
    <source>
        <strain evidence="1">91603</strain>
        <tissue evidence="1">Leaf</tissue>
    </source>
</reference>
<dbReference type="Proteomes" id="UP001064489">
    <property type="component" value="Chromosome 3"/>
</dbReference>
<accession>A0AAD5J6Y0</accession>
<protein>
    <submittedName>
        <fullName evidence="1">Uncharacterized protein</fullName>
    </submittedName>
</protein>
<evidence type="ECO:0000313" key="2">
    <source>
        <dbReference type="Proteomes" id="UP001064489"/>
    </source>
</evidence>
<proteinExistence type="predicted"/>
<reference evidence="1" key="1">
    <citation type="journal article" date="2022" name="Plant J.">
        <title>Strategies of tolerance reflected in two North American maple genomes.</title>
        <authorList>
            <person name="McEvoy S.L."/>
            <person name="Sezen U.U."/>
            <person name="Trouern-Trend A."/>
            <person name="McMahon S.M."/>
            <person name="Schaberg P.G."/>
            <person name="Yang J."/>
            <person name="Wegrzyn J.L."/>
            <person name="Swenson N.G."/>
        </authorList>
    </citation>
    <scope>NUCLEOTIDE SEQUENCE</scope>
    <source>
        <strain evidence="1">91603</strain>
    </source>
</reference>
<evidence type="ECO:0000313" key="1">
    <source>
        <dbReference type="EMBL" id="KAI9184715.1"/>
    </source>
</evidence>